<sequence>MDQKYESSISQNAKNLSGGQKQRIAIARAIYKKPEIYVFDDSFSALDYKTDKNLRADLKKVTHSATTIIVGQRIATIKDADQIIVIDEGEISAIGKHRDLLVSSAIYRDIASSQLSAEELAND</sequence>
<dbReference type="Proteomes" id="UP000682733">
    <property type="component" value="Unassembled WGS sequence"/>
</dbReference>
<name>A0A8S2H8V0_9BILA</name>
<dbReference type="GO" id="GO:0005743">
    <property type="term" value="C:mitochondrial inner membrane"/>
    <property type="evidence" value="ECO:0007669"/>
    <property type="project" value="TreeGrafter"/>
</dbReference>
<proteinExistence type="predicted"/>
<dbReference type="AlphaFoldDB" id="A0A8S2H8V0"/>
<dbReference type="EMBL" id="CAJNOK010001690">
    <property type="protein sequence ID" value="CAF0825197.1"/>
    <property type="molecule type" value="Genomic_DNA"/>
</dbReference>
<dbReference type="PANTHER" id="PTHR43394:SF1">
    <property type="entry name" value="ATP-BINDING CASSETTE SUB-FAMILY B MEMBER 10, MITOCHONDRIAL"/>
    <property type="match status" value="1"/>
</dbReference>
<dbReference type="EMBL" id="CAJOBA010001690">
    <property type="protein sequence ID" value="CAF3609646.1"/>
    <property type="molecule type" value="Genomic_DNA"/>
</dbReference>
<reference evidence="3" key="1">
    <citation type="submission" date="2021-02" db="EMBL/GenBank/DDBJ databases">
        <authorList>
            <person name="Nowell W R."/>
        </authorList>
    </citation>
    <scope>NUCLEOTIDE SEQUENCE</scope>
</reference>
<dbReference type="InterPro" id="IPR027417">
    <property type="entry name" value="P-loop_NTPase"/>
</dbReference>
<dbReference type="InterPro" id="IPR003439">
    <property type="entry name" value="ABC_transporter-like_ATP-bd"/>
</dbReference>
<feature type="domain" description="ABC transporter" evidence="1">
    <location>
        <begin position="6"/>
        <end position="43"/>
    </location>
</feature>
<dbReference type="Pfam" id="PF00005">
    <property type="entry name" value="ABC_tran"/>
    <property type="match status" value="1"/>
</dbReference>
<dbReference type="Proteomes" id="UP000677228">
    <property type="component" value="Unassembled WGS sequence"/>
</dbReference>
<gene>
    <name evidence="2" type="ORF">OVA965_LOCUS5858</name>
    <name evidence="3" type="ORF">TMI583_LOCUS5855</name>
</gene>
<dbReference type="GO" id="GO:0005524">
    <property type="term" value="F:ATP binding"/>
    <property type="evidence" value="ECO:0007669"/>
    <property type="project" value="InterPro"/>
</dbReference>
<evidence type="ECO:0000313" key="3">
    <source>
        <dbReference type="EMBL" id="CAF3609646.1"/>
    </source>
</evidence>
<dbReference type="GO" id="GO:0015421">
    <property type="term" value="F:ABC-type oligopeptide transporter activity"/>
    <property type="evidence" value="ECO:0007669"/>
    <property type="project" value="TreeGrafter"/>
</dbReference>
<evidence type="ECO:0000259" key="1">
    <source>
        <dbReference type="Pfam" id="PF00005"/>
    </source>
</evidence>
<dbReference type="Gene3D" id="3.40.50.300">
    <property type="entry name" value="P-loop containing nucleotide triphosphate hydrolases"/>
    <property type="match status" value="1"/>
</dbReference>
<comment type="caution">
    <text evidence="3">The sequence shown here is derived from an EMBL/GenBank/DDBJ whole genome shotgun (WGS) entry which is preliminary data.</text>
</comment>
<dbReference type="InterPro" id="IPR039421">
    <property type="entry name" value="Type_1_exporter"/>
</dbReference>
<evidence type="ECO:0000313" key="2">
    <source>
        <dbReference type="EMBL" id="CAF0825197.1"/>
    </source>
</evidence>
<dbReference type="PANTHER" id="PTHR43394">
    <property type="entry name" value="ATP-DEPENDENT PERMEASE MDL1, MITOCHONDRIAL"/>
    <property type="match status" value="1"/>
</dbReference>
<dbReference type="GO" id="GO:0016887">
    <property type="term" value="F:ATP hydrolysis activity"/>
    <property type="evidence" value="ECO:0007669"/>
    <property type="project" value="InterPro"/>
</dbReference>
<accession>A0A8S2H8V0</accession>
<organism evidence="3 4">
    <name type="scientific">Didymodactylos carnosus</name>
    <dbReference type="NCBI Taxonomy" id="1234261"/>
    <lineage>
        <taxon>Eukaryota</taxon>
        <taxon>Metazoa</taxon>
        <taxon>Spiralia</taxon>
        <taxon>Gnathifera</taxon>
        <taxon>Rotifera</taxon>
        <taxon>Eurotatoria</taxon>
        <taxon>Bdelloidea</taxon>
        <taxon>Philodinida</taxon>
        <taxon>Philodinidae</taxon>
        <taxon>Didymodactylos</taxon>
    </lineage>
</organism>
<dbReference type="SUPFAM" id="SSF52540">
    <property type="entry name" value="P-loop containing nucleoside triphosphate hydrolases"/>
    <property type="match status" value="1"/>
</dbReference>
<evidence type="ECO:0000313" key="4">
    <source>
        <dbReference type="Proteomes" id="UP000682733"/>
    </source>
</evidence>
<dbReference type="GO" id="GO:0090374">
    <property type="term" value="P:oligopeptide export from mitochondrion"/>
    <property type="evidence" value="ECO:0007669"/>
    <property type="project" value="TreeGrafter"/>
</dbReference>
<protein>
    <recommendedName>
        <fullName evidence="1">ABC transporter domain-containing protein</fullName>
    </recommendedName>
</protein>